<evidence type="ECO:0000256" key="1">
    <source>
        <dbReference type="SAM" id="MobiDB-lite"/>
    </source>
</evidence>
<keyword evidence="2" id="KW-1133">Transmembrane helix</keyword>
<keyword evidence="2" id="KW-0812">Transmembrane</keyword>
<dbReference type="AlphaFoldDB" id="A0A4R4DQU3"/>
<dbReference type="InterPro" id="IPR016035">
    <property type="entry name" value="Acyl_Trfase/lysoPLipase"/>
</dbReference>
<reference evidence="3 4" key="1">
    <citation type="submission" date="2019-03" db="EMBL/GenBank/DDBJ databases">
        <title>Paracraurococcus aquatilis NE82 genome sequence.</title>
        <authorList>
            <person name="Zhao Y."/>
            <person name="Du Z."/>
        </authorList>
    </citation>
    <scope>NUCLEOTIDE SEQUENCE [LARGE SCALE GENOMIC DNA]</scope>
    <source>
        <strain evidence="3 4">NE82</strain>
    </source>
</reference>
<gene>
    <name evidence="3" type="ORF">EXY23_07660</name>
</gene>
<organism evidence="3 4">
    <name type="scientific">Roseicella aquatilis</name>
    <dbReference type="NCBI Taxonomy" id="2527868"/>
    <lineage>
        <taxon>Bacteria</taxon>
        <taxon>Pseudomonadati</taxon>
        <taxon>Pseudomonadota</taxon>
        <taxon>Alphaproteobacteria</taxon>
        <taxon>Acetobacterales</taxon>
        <taxon>Roseomonadaceae</taxon>
        <taxon>Roseicella</taxon>
    </lineage>
</organism>
<feature type="transmembrane region" description="Helical" evidence="2">
    <location>
        <begin position="210"/>
        <end position="233"/>
    </location>
</feature>
<accession>A0A4R4DQU3</accession>
<evidence type="ECO:0000313" key="3">
    <source>
        <dbReference type="EMBL" id="TCZ64509.1"/>
    </source>
</evidence>
<feature type="transmembrane region" description="Helical" evidence="2">
    <location>
        <begin position="6"/>
        <end position="23"/>
    </location>
</feature>
<protein>
    <submittedName>
        <fullName evidence="3">Patatin-like phospholipase family protein</fullName>
    </submittedName>
</protein>
<feature type="transmembrane region" description="Helical" evidence="2">
    <location>
        <begin position="28"/>
        <end position="46"/>
    </location>
</feature>
<sequence length="750" mass="79741">MSLWLIPILSIGLVVWLAAVANLRRALWLTRVPLGFGIAAFVALALPEQTRYLVAGIETPWQAAALLGAVWLTGIGTWFWARWSLNLAWQAGLPGGAELRADGFWWAAVPRVLAVMPGLAMGLCLWFARGLMPPILGIALAILLAAVTASLVWIAWARRGRIRRRRGVRREQRSRVIGWFLADEALPDPPRPRPRDWLGWMNLALACLPFRWWVLLPLVLTDAVLVGATLAGARWPDILAEGVGAAPAALGGMAAILTLLAPLVGVLAAACRWPALLFLALLVVGAAGANVNTEVRRGPQLAAPRPTLDEAAGAWLEARLACPGAEEAPLRAMIVAHSGGASRAALWAAGVMRALELHESGPRIRPGRDLFAISGISGGALGAAAYVATLPQAEGCAPPGLDDPAARHARLQAGLSRDFLAPALQGLLFGDAFWRLAGPVSALAARFGFIAPDRTIHLERAWERAFGPEGDSPMQAMLAGRSLAPGAAPRLPLLLTGGTHEERGQLGVTAPVALDGHALDGIDVLQVLDADVSFAVAASNSARFPYVTAPGLLLSRRDGKPYGQIVDGGYFDNNGAVAARAAADALLRARRRLVEAGRMPRERLLHLFLVQVISDPDLPRAELPRCSPEPLPEPAQVRAPTPLDFLLSPIGTLVSVRGERANAGAAELRRLQCAPPAGAMPAEPGIARHFAVFSMGPDREGRLAPLSWVLSEQVRRTILAEDLGGFPEAGNPEELARLGAEWRQAGPRRP</sequence>
<evidence type="ECO:0000313" key="4">
    <source>
        <dbReference type="Proteomes" id="UP000295023"/>
    </source>
</evidence>
<feature type="transmembrane region" description="Helical" evidence="2">
    <location>
        <begin position="275"/>
        <end position="291"/>
    </location>
</feature>
<dbReference type="OrthoDB" id="7374517at2"/>
<comment type="caution">
    <text evidence="3">The sequence shown here is derived from an EMBL/GenBank/DDBJ whole genome shotgun (WGS) entry which is preliminary data.</text>
</comment>
<feature type="transmembrane region" description="Helical" evidence="2">
    <location>
        <begin position="245"/>
        <end position="268"/>
    </location>
</feature>
<proteinExistence type="predicted"/>
<evidence type="ECO:0000256" key="2">
    <source>
        <dbReference type="SAM" id="Phobius"/>
    </source>
</evidence>
<keyword evidence="2" id="KW-0472">Membrane</keyword>
<keyword evidence="4" id="KW-1185">Reference proteome</keyword>
<feature type="transmembrane region" description="Helical" evidence="2">
    <location>
        <begin position="61"/>
        <end position="83"/>
    </location>
</feature>
<name>A0A4R4DQU3_9PROT</name>
<dbReference type="SUPFAM" id="SSF52151">
    <property type="entry name" value="FabD/lysophospholipase-like"/>
    <property type="match status" value="1"/>
</dbReference>
<feature type="region of interest" description="Disordered" evidence="1">
    <location>
        <begin position="729"/>
        <end position="750"/>
    </location>
</feature>
<feature type="transmembrane region" description="Helical" evidence="2">
    <location>
        <begin position="134"/>
        <end position="156"/>
    </location>
</feature>
<dbReference type="EMBL" id="SKBM01000005">
    <property type="protein sequence ID" value="TCZ64509.1"/>
    <property type="molecule type" value="Genomic_DNA"/>
</dbReference>
<dbReference type="Proteomes" id="UP000295023">
    <property type="component" value="Unassembled WGS sequence"/>
</dbReference>
<feature type="transmembrane region" description="Helical" evidence="2">
    <location>
        <begin position="104"/>
        <end position="128"/>
    </location>
</feature>
<dbReference type="RefSeq" id="WP_132286506.1">
    <property type="nucleotide sequence ID" value="NZ_SKBM01000005.1"/>
</dbReference>